<name>A0A134CE85_9FIRM</name>
<dbReference type="PANTHER" id="PTHR21666">
    <property type="entry name" value="PEPTIDASE-RELATED"/>
    <property type="match status" value="1"/>
</dbReference>
<dbReference type="Proteomes" id="UP000070160">
    <property type="component" value="Unassembled WGS sequence"/>
</dbReference>
<keyword evidence="2" id="KW-0812">Transmembrane</keyword>
<dbReference type="GO" id="GO:0004222">
    <property type="term" value="F:metalloendopeptidase activity"/>
    <property type="evidence" value="ECO:0007669"/>
    <property type="project" value="TreeGrafter"/>
</dbReference>
<dbReference type="Pfam" id="PF01551">
    <property type="entry name" value="Peptidase_M23"/>
    <property type="match status" value="1"/>
</dbReference>
<dbReference type="InterPro" id="IPR050570">
    <property type="entry name" value="Cell_wall_metabolism_enzyme"/>
</dbReference>
<dbReference type="InterPro" id="IPR011055">
    <property type="entry name" value="Dup_hybrid_motif"/>
</dbReference>
<proteinExistence type="predicted"/>
<accession>A0A134CE85</accession>
<dbReference type="STRING" id="1588748.HMPREF3182_01293"/>
<feature type="coiled-coil region" evidence="1">
    <location>
        <begin position="81"/>
        <end position="108"/>
    </location>
</feature>
<feature type="transmembrane region" description="Helical" evidence="2">
    <location>
        <begin position="59"/>
        <end position="79"/>
    </location>
</feature>
<feature type="domain" description="M23ase beta-sheet core" evidence="3">
    <location>
        <begin position="221"/>
        <end position="315"/>
    </location>
</feature>
<protein>
    <submittedName>
        <fullName evidence="4">Peptidase, M23 family</fullName>
    </submittedName>
</protein>
<keyword evidence="2" id="KW-1133">Transmembrane helix</keyword>
<evidence type="ECO:0000256" key="2">
    <source>
        <dbReference type="SAM" id="Phobius"/>
    </source>
</evidence>
<evidence type="ECO:0000313" key="4">
    <source>
        <dbReference type="EMBL" id="KXB90538.1"/>
    </source>
</evidence>
<dbReference type="Gene3D" id="2.70.70.10">
    <property type="entry name" value="Glucose Permease (Domain IIA)"/>
    <property type="match status" value="1"/>
</dbReference>
<dbReference type="SUPFAM" id="SSF51261">
    <property type="entry name" value="Duplicated hybrid motif"/>
    <property type="match status" value="1"/>
</dbReference>
<dbReference type="CDD" id="cd12797">
    <property type="entry name" value="M23_peptidase"/>
    <property type="match status" value="1"/>
</dbReference>
<evidence type="ECO:0000256" key="1">
    <source>
        <dbReference type="SAM" id="Coils"/>
    </source>
</evidence>
<keyword evidence="2" id="KW-0472">Membrane</keyword>
<dbReference type="FunFam" id="2.70.70.10:FF:000006">
    <property type="entry name" value="M23 family peptidase"/>
    <property type="match status" value="1"/>
</dbReference>
<dbReference type="InterPro" id="IPR016047">
    <property type="entry name" value="M23ase_b-sheet_dom"/>
</dbReference>
<dbReference type="AlphaFoldDB" id="A0A134CE85"/>
<reference evidence="5" key="1">
    <citation type="submission" date="2016-01" db="EMBL/GenBank/DDBJ databases">
        <authorList>
            <person name="Mitreva M."/>
            <person name="Pepin K.H."/>
            <person name="Mihindukulasuriya K.A."/>
            <person name="Fulton R."/>
            <person name="Fronick C."/>
            <person name="O'Laughlin M."/>
            <person name="Miner T."/>
            <person name="Herter B."/>
            <person name="Rosa B.A."/>
            <person name="Cordes M."/>
            <person name="Tomlinson C."/>
            <person name="Wollam A."/>
            <person name="Palsikar V.B."/>
            <person name="Mardis E.R."/>
            <person name="Wilson R.K."/>
        </authorList>
    </citation>
    <scope>NUCLEOTIDE SEQUENCE [LARGE SCALE GENOMIC DNA]</scope>
    <source>
        <strain evidence="5">KA00182</strain>
    </source>
</reference>
<evidence type="ECO:0000313" key="5">
    <source>
        <dbReference type="Proteomes" id="UP000070160"/>
    </source>
</evidence>
<evidence type="ECO:0000259" key="3">
    <source>
        <dbReference type="Pfam" id="PF01551"/>
    </source>
</evidence>
<dbReference type="EMBL" id="LSDT01000046">
    <property type="protein sequence ID" value="KXB90538.1"/>
    <property type="molecule type" value="Genomic_DNA"/>
</dbReference>
<organism evidence="4 5">
    <name type="scientific">Megasphaera hutchinsoni</name>
    <dbReference type="NCBI Taxonomy" id="1588748"/>
    <lineage>
        <taxon>Bacteria</taxon>
        <taxon>Bacillati</taxon>
        <taxon>Bacillota</taxon>
        <taxon>Negativicutes</taxon>
        <taxon>Veillonellales</taxon>
        <taxon>Veillonellaceae</taxon>
        <taxon>Megasphaera</taxon>
    </lineage>
</organism>
<gene>
    <name evidence="4" type="ORF">HMPREF3182_01293</name>
</gene>
<keyword evidence="1" id="KW-0175">Coiled coil</keyword>
<dbReference type="PANTHER" id="PTHR21666:SF270">
    <property type="entry name" value="MUREIN HYDROLASE ACTIVATOR ENVC"/>
    <property type="match status" value="1"/>
</dbReference>
<sequence>MKSRKNSILVRKDWLSMQDGKIKKIPWRESIRAFTCLWLYDSKQDVVFTPVQIRRWVRIGAAIIVIIIVAIGMIIYQFMALQQAQDEVDLLQRQRELVTQKIEILQQKVNIMGKIAQELQMDRQGKDSFPKNNGSHTEEVNIGHSSYDDLALAAGKLDMYVNAQIIKFILIKEGINQNQGAGSANNVVDAKVKIPSIWPVRGRITSFFGPRIRPMAGASSFHEGVDIGVPIGTPVHATATGIVALATWVGGYGNLVEITHSEGYTTRYAHNSLLLVVAGQHVSTGDIIALSGSTGKSTGPHVHYEVRLQGKALNPILFLP</sequence>
<comment type="caution">
    <text evidence="4">The sequence shown here is derived from an EMBL/GenBank/DDBJ whole genome shotgun (WGS) entry which is preliminary data.</text>
</comment>
<keyword evidence="5" id="KW-1185">Reference proteome</keyword>